<keyword evidence="1" id="KW-1133">Transmembrane helix</keyword>
<dbReference type="KEGG" id="hdh:G5B40_02150"/>
<dbReference type="InterPro" id="IPR037185">
    <property type="entry name" value="EmrE-like"/>
</dbReference>
<gene>
    <name evidence="3" type="ORF">G5B40_02150</name>
</gene>
<name>A0A7L5BV55_9RHOB</name>
<reference evidence="3 4" key="1">
    <citation type="submission" date="2020-02" db="EMBL/GenBank/DDBJ databases">
        <title>complete genome sequence of Rhodobacteraceae bacterium.</title>
        <authorList>
            <person name="Park J."/>
            <person name="Kim Y.-S."/>
            <person name="Kim K.-H."/>
        </authorList>
    </citation>
    <scope>NUCLEOTIDE SEQUENCE [LARGE SCALE GENOMIC DNA]</scope>
    <source>
        <strain evidence="3 4">RR4-56</strain>
    </source>
</reference>
<feature type="transmembrane region" description="Helical" evidence="1">
    <location>
        <begin position="40"/>
        <end position="60"/>
    </location>
</feature>
<dbReference type="InterPro" id="IPR000620">
    <property type="entry name" value="EamA_dom"/>
</dbReference>
<keyword evidence="1" id="KW-0812">Transmembrane</keyword>
<feature type="transmembrane region" description="Helical" evidence="1">
    <location>
        <begin position="105"/>
        <end position="122"/>
    </location>
</feature>
<feature type="transmembrane region" description="Helical" evidence="1">
    <location>
        <begin position="213"/>
        <end position="233"/>
    </location>
</feature>
<feature type="transmembrane region" description="Helical" evidence="1">
    <location>
        <begin position="245"/>
        <end position="261"/>
    </location>
</feature>
<dbReference type="RefSeq" id="WP_165094448.1">
    <property type="nucleotide sequence ID" value="NZ_CP049056.1"/>
</dbReference>
<feature type="transmembrane region" description="Helical" evidence="1">
    <location>
        <begin position="267"/>
        <end position="285"/>
    </location>
</feature>
<dbReference type="PANTHER" id="PTHR22911:SF103">
    <property type="entry name" value="BLR2811 PROTEIN"/>
    <property type="match status" value="1"/>
</dbReference>
<feature type="transmembrane region" description="Helical" evidence="1">
    <location>
        <begin position="129"/>
        <end position="148"/>
    </location>
</feature>
<evidence type="ECO:0000256" key="1">
    <source>
        <dbReference type="SAM" id="Phobius"/>
    </source>
</evidence>
<proteinExistence type="predicted"/>
<dbReference type="Proteomes" id="UP000503336">
    <property type="component" value="Chromosome"/>
</dbReference>
<feature type="transmembrane region" description="Helical" evidence="1">
    <location>
        <begin position="184"/>
        <end position="201"/>
    </location>
</feature>
<dbReference type="Gene3D" id="1.10.3730.20">
    <property type="match status" value="2"/>
</dbReference>
<protein>
    <submittedName>
        <fullName evidence="3">DMT family transporter</fullName>
    </submittedName>
</protein>
<feature type="transmembrane region" description="Helical" evidence="1">
    <location>
        <begin position="12"/>
        <end position="34"/>
    </location>
</feature>
<organism evidence="3 4">
    <name type="scientific">Pikeienuella piscinae</name>
    <dbReference type="NCBI Taxonomy" id="2748098"/>
    <lineage>
        <taxon>Bacteria</taxon>
        <taxon>Pseudomonadati</taxon>
        <taxon>Pseudomonadota</taxon>
        <taxon>Alphaproteobacteria</taxon>
        <taxon>Rhodobacterales</taxon>
        <taxon>Paracoccaceae</taxon>
        <taxon>Pikeienuella</taxon>
    </lineage>
</organism>
<dbReference type="GO" id="GO:0016020">
    <property type="term" value="C:membrane"/>
    <property type="evidence" value="ECO:0007669"/>
    <property type="project" value="InterPro"/>
</dbReference>
<keyword evidence="1" id="KW-0472">Membrane</keyword>
<dbReference type="AlphaFoldDB" id="A0A7L5BV55"/>
<evidence type="ECO:0000259" key="2">
    <source>
        <dbReference type="Pfam" id="PF00892"/>
    </source>
</evidence>
<keyword evidence="4" id="KW-1185">Reference proteome</keyword>
<dbReference type="SUPFAM" id="SSF103481">
    <property type="entry name" value="Multidrug resistance efflux transporter EmrE"/>
    <property type="match status" value="2"/>
</dbReference>
<evidence type="ECO:0000313" key="4">
    <source>
        <dbReference type="Proteomes" id="UP000503336"/>
    </source>
</evidence>
<accession>A0A7L5BV55</accession>
<sequence length="293" mass="32495">MIRAREDRPSFAIAIILSAYLCFTGIDTAAKWLVESGLPVVEVVFIRYLGHLLMVVALFAPTEGRALFRMRAPGLVLIRGVMLLCATFANFTALQYLPLTVTNSIFFISPLVITALAALFLGEMVGPRRWAAIVIGLFGVLVVTRPWGAAFHPAMFVALVPPTASAIYTLATRRLAGTESPDTMQFYAAVIPVLALIPFAFDDWRWPSEGWGWFAFMMIGFFGWLGHQLFTLAHRYAGASVLAPLNYTQIVVMSLSSWLVFHQPPDRMTILGAAIIVASGIYVWLRERRIVRP</sequence>
<feature type="transmembrane region" description="Helical" evidence="1">
    <location>
        <begin position="72"/>
        <end position="93"/>
    </location>
</feature>
<feature type="transmembrane region" description="Helical" evidence="1">
    <location>
        <begin position="154"/>
        <end position="172"/>
    </location>
</feature>
<dbReference type="Pfam" id="PF00892">
    <property type="entry name" value="EamA"/>
    <property type="match status" value="2"/>
</dbReference>
<evidence type="ECO:0000313" key="3">
    <source>
        <dbReference type="EMBL" id="QIE54347.1"/>
    </source>
</evidence>
<feature type="domain" description="EamA" evidence="2">
    <location>
        <begin position="11"/>
        <end position="144"/>
    </location>
</feature>
<dbReference type="PANTHER" id="PTHR22911">
    <property type="entry name" value="ACYL-MALONYL CONDENSING ENZYME-RELATED"/>
    <property type="match status" value="1"/>
</dbReference>
<feature type="domain" description="EamA" evidence="2">
    <location>
        <begin position="154"/>
        <end position="279"/>
    </location>
</feature>
<dbReference type="EMBL" id="CP049056">
    <property type="protein sequence ID" value="QIE54347.1"/>
    <property type="molecule type" value="Genomic_DNA"/>
</dbReference>